<protein>
    <submittedName>
        <fullName evidence="1">DUF4247 domain-containing protein</fullName>
    </submittedName>
</protein>
<evidence type="ECO:0000313" key="2">
    <source>
        <dbReference type="Proteomes" id="UP000435187"/>
    </source>
</evidence>
<dbReference type="PROSITE" id="PS51257">
    <property type="entry name" value="PROKAR_LIPOPROTEIN"/>
    <property type="match status" value="1"/>
</dbReference>
<keyword evidence="2" id="KW-1185">Reference proteome</keyword>
<dbReference type="EMBL" id="WJEE01000003">
    <property type="protein sequence ID" value="MRI65238.1"/>
    <property type="molecule type" value="Genomic_DNA"/>
</dbReference>
<dbReference type="Proteomes" id="UP000435187">
    <property type="component" value="Unassembled WGS sequence"/>
</dbReference>
<reference evidence="1 2" key="1">
    <citation type="submission" date="2019-10" db="EMBL/GenBank/DDBJ databases">
        <title>Gracilibacillus salitolerans sp. nov., a moderate halophile isolated from a saline soil in northwest China.</title>
        <authorList>
            <person name="Gan L."/>
        </authorList>
    </citation>
    <scope>NUCLEOTIDE SEQUENCE [LARGE SCALE GENOMIC DNA]</scope>
    <source>
        <strain evidence="1 2">TP2-8</strain>
    </source>
</reference>
<dbReference type="AlphaFoldDB" id="A0A6N7QT93"/>
<gene>
    <name evidence="1" type="ORF">GH885_02620</name>
</gene>
<proteinExistence type="predicted"/>
<accession>A0A6N7QT93</accession>
<comment type="caution">
    <text evidence="1">The sequence shown here is derived from an EMBL/GenBank/DDBJ whole genome shotgun (WGS) entry which is preliminary data.</text>
</comment>
<organism evidence="1 2">
    <name type="scientific">Gracilibacillus thailandensis</name>
    <dbReference type="NCBI Taxonomy" id="563735"/>
    <lineage>
        <taxon>Bacteria</taxon>
        <taxon>Bacillati</taxon>
        <taxon>Bacillota</taxon>
        <taxon>Bacilli</taxon>
        <taxon>Bacillales</taxon>
        <taxon>Bacillaceae</taxon>
        <taxon>Gracilibacillus</taxon>
    </lineage>
</organism>
<name>A0A6N7QT93_9BACI</name>
<evidence type="ECO:0000313" key="1">
    <source>
        <dbReference type="EMBL" id="MRI65238.1"/>
    </source>
</evidence>
<sequence length="234" mass="25842">MDTFRTKAGGDFGVNKKIGLSVTLLFFILLAGCNSNSFSNLSAFDESDAILEEDLQVSETKDEIINQLKSTNNSDMEALISNNFPFVDSVVGDDTTANVYGTLLFEVEELADLLADIKKPQEVSDYIDGQQILAYSDLFIIIKDSEELDNATFIEVASEQFVRKNYSPNFLTTYFTIRMLDSFFGNNWVSNRRSYCSSNDCYGGYSTSRSYNKGGTTTNRGLGSFRGGGPSSGK</sequence>